<evidence type="ECO:0000313" key="7">
    <source>
        <dbReference type="Proteomes" id="UP000294743"/>
    </source>
</evidence>
<dbReference type="GO" id="GO:1990904">
    <property type="term" value="C:ribonucleoprotein complex"/>
    <property type="evidence" value="ECO:0007669"/>
    <property type="project" value="UniProtKB-KW"/>
</dbReference>
<dbReference type="EMBL" id="SODD01000013">
    <property type="protein sequence ID" value="TDW20361.1"/>
    <property type="molecule type" value="Genomic_DNA"/>
</dbReference>
<keyword evidence="3 5" id="KW-0687">Ribonucleoprotein</keyword>
<dbReference type="HAMAP" id="MF_00294">
    <property type="entry name" value="Ribosomal_bL33"/>
    <property type="match status" value="1"/>
</dbReference>
<dbReference type="AlphaFoldDB" id="A0A4R7ZTU9"/>
<dbReference type="NCBIfam" id="TIGR01023">
    <property type="entry name" value="rpmG_bact"/>
    <property type="match status" value="1"/>
</dbReference>
<dbReference type="Proteomes" id="UP000294743">
    <property type="component" value="Unassembled WGS sequence"/>
</dbReference>
<dbReference type="GO" id="GO:0006412">
    <property type="term" value="P:translation"/>
    <property type="evidence" value="ECO:0007669"/>
    <property type="project" value="UniProtKB-UniRule"/>
</dbReference>
<protein>
    <recommendedName>
        <fullName evidence="4 5">Large ribosomal subunit protein bL33</fullName>
    </recommendedName>
</protein>
<accession>A0A4R7ZTU9</accession>
<dbReference type="InterPro" id="IPR001705">
    <property type="entry name" value="Ribosomal_bL33"/>
</dbReference>
<dbReference type="Pfam" id="PF00471">
    <property type="entry name" value="Ribosomal_L33"/>
    <property type="match status" value="1"/>
</dbReference>
<evidence type="ECO:0000256" key="5">
    <source>
        <dbReference type="HAMAP-Rule" id="MF_00294"/>
    </source>
</evidence>
<dbReference type="NCBIfam" id="NF001764">
    <property type="entry name" value="PRK00504.1"/>
    <property type="match status" value="1"/>
</dbReference>
<dbReference type="GO" id="GO:0003735">
    <property type="term" value="F:structural constituent of ribosome"/>
    <property type="evidence" value="ECO:0007669"/>
    <property type="project" value="InterPro"/>
</dbReference>
<dbReference type="InterPro" id="IPR011332">
    <property type="entry name" value="Ribosomal_zn-bd"/>
</dbReference>
<comment type="caution">
    <text evidence="6">The sequence shown here is derived from an EMBL/GenBank/DDBJ whole genome shotgun (WGS) entry which is preliminary data.</text>
</comment>
<evidence type="ECO:0000256" key="3">
    <source>
        <dbReference type="ARBA" id="ARBA00023274"/>
    </source>
</evidence>
<name>A0A4R7ZTU9_9FIRM</name>
<evidence type="ECO:0000256" key="4">
    <source>
        <dbReference type="ARBA" id="ARBA00035176"/>
    </source>
</evidence>
<keyword evidence="2 5" id="KW-0689">Ribosomal protein</keyword>
<proteinExistence type="inferred from homology"/>
<reference evidence="6 7" key="1">
    <citation type="submission" date="2019-03" db="EMBL/GenBank/DDBJ databases">
        <title>Genomic Encyclopedia of Type Strains, Phase IV (KMG-IV): sequencing the most valuable type-strain genomes for metagenomic binning, comparative biology and taxonomic classification.</title>
        <authorList>
            <person name="Goeker M."/>
        </authorList>
    </citation>
    <scope>NUCLEOTIDE SEQUENCE [LARGE SCALE GENOMIC DNA]</scope>
    <source>
        <strain evidence="6 7">DSM 28867</strain>
    </source>
</reference>
<evidence type="ECO:0000313" key="6">
    <source>
        <dbReference type="EMBL" id="TDW20361.1"/>
    </source>
</evidence>
<dbReference type="GO" id="GO:0005840">
    <property type="term" value="C:ribosome"/>
    <property type="evidence" value="ECO:0007669"/>
    <property type="project" value="UniProtKB-KW"/>
</dbReference>
<dbReference type="OrthoDB" id="9801333at2"/>
<dbReference type="Gene3D" id="2.20.28.120">
    <property type="entry name" value="Ribosomal protein L33"/>
    <property type="match status" value="1"/>
</dbReference>
<gene>
    <name evidence="5" type="primary">rpmG</name>
    <name evidence="6" type="ORF">EDD63_11342</name>
</gene>
<dbReference type="NCBIfam" id="NF001860">
    <property type="entry name" value="PRK00595.1"/>
    <property type="match status" value="1"/>
</dbReference>
<evidence type="ECO:0000256" key="2">
    <source>
        <dbReference type="ARBA" id="ARBA00022980"/>
    </source>
</evidence>
<comment type="similarity">
    <text evidence="1 5">Belongs to the bacterial ribosomal protein bL33 family.</text>
</comment>
<dbReference type="GO" id="GO:0005737">
    <property type="term" value="C:cytoplasm"/>
    <property type="evidence" value="ECO:0007669"/>
    <property type="project" value="UniProtKB-ARBA"/>
</dbReference>
<dbReference type="InterPro" id="IPR038584">
    <property type="entry name" value="Ribosomal_bL33_sf"/>
</dbReference>
<sequence>MRDRITLKCTKCGMENYINTRNKKTQPERMVAQKFCPKCNAKTEHREKK</sequence>
<keyword evidence="7" id="KW-1185">Reference proteome</keyword>
<organism evidence="6 7">
    <name type="scientific">Breznakia blatticola</name>
    <dbReference type="NCBI Taxonomy" id="1754012"/>
    <lineage>
        <taxon>Bacteria</taxon>
        <taxon>Bacillati</taxon>
        <taxon>Bacillota</taxon>
        <taxon>Erysipelotrichia</taxon>
        <taxon>Erysipelotrichales</taxon>
        <taxon>Erysipelotrichaceae</taxon>
        <taxon>Breznakia</taxon>
    </lineage>
</organism>
<dbReference type="RefSeq" id="WP_134169236.1">
    <property type="nucleotide sequence ID" value="NZ_SODD01000013.1"/>
</dbReference>
<dbReference type="SUPFAM" id="SSF57829">
    <property type="entry name" value="Zn-binding ribosomal proteins"/>
    <property type="match status" value="1"/>
</dbReference>
<evidence type="ECO:0000256" key="1">
    <source>
        <dbReference type="ARBA" id="ARBA00007596"/>
    </source>
</evidence>